<dbReference type="SUPFAM" id="SSF57850">
    <property type="entry name" value="RING/U-box"/>
    <property type="match status" value="1"/>
</dbReference>
<evidence type="ECO:0000256" key="1">
    <source>
        <dbReference type="ARBA" id="ARBA00022723"/>
    </source>
</evidence>
<sequence>MDPLDPEYSYKFLTSGPPIKVEKVLNYDIKESFKSPYVWGPIVAGVLAGAYYWLNSNEEDQQDDDDDNGNQEAEGSNLLFDAHHHDNRLMTTTTTTTTTTTFHDQQPNNRTTLIHPPQFVSSVPPPCKLKDRNGTPLPLEEQNQILQRENEQLRTQNNNLVNWFNDQMGNINDRLQSLEKSDKRIKFLEFELERERLCNICEENEKQVSWGSCGHRLCSRCAVVILQTNKPKCSMCRTHVSNYNQSWS</sequence>
<dbReference type="PROSITE" id="PS00518">
    <property type="entry name" value="ZF_RING_1"/>
    <property type="match status" value="1"/>
</dbReference>
<dbReference type="EMBL" id="AJWJ01000232">
    <property type="protein sequence ID" value="KAF2073021.1"/>
    <property type="molecule type" value="Genomic_DNA"/>
</dbReference>
<evidence type="ECO:0000256" key="2">
    <source>
        <dbReference type="ARBA" id="ARBA00022771"/>
    </source>
</evidence>
<dbReference type="Proteomes" id="UP000695562">
    <property type="component" value="Unassembled WGS sequence"/>
</dbReference>
<reference evidence="7" key="1">
    <citation type="submission" date="2020-01" db="EMBL/GenBank/DDBJ databases">
        <title>Development of genomics and gene disruption for Polysphondylium violaceum indicates a role for the polyketide synthase stlB in stalk morphogenesis.</title>
        <authorList>
            <person name="Narita B."/>
            <person name="Kawabe Y."/>
            <person name="Kin K."/>
            <person name="Saito T."/>
            <person name="Gibbs R."/>
            <person name="Kuspa A."/>
            <person name="Muzny D."/>
            <person name="Queller D."/>
            <person name="Richards S."/>
            <person name="Strassman J."/>
            <person name="Sucgang R."/>
            <person name="Worley K."/>
            <person name="Schaap P."/>
        </authorList>
    </citation>
    <scope>NUCLEOTIDE SEQUENCE</scope>
    <source>
        <strain evidence="7">QSvi11</strain>
    </source>
</reference>
<evidence type="ECO:0000259" key="6">
    <source>
        <dbReference type="PROSITE" id="PS50089"/>
    </source>
</evidence>
<dbReference type="OrthoDB" id="18267at2759"/>
<keyword evidence="8" id="KW-1185">Reference proteome</keyword>
<protein>
    <recommendedName>
        <fullName evidence="6">RING-type domain-containing protein</fullName>
    </recommendedName>
</protein>
<evidence type="ECO:0000256" key="4">
    <source>
        <dbReference type="PROSITE-ProRule" id="PRU00175"/>
    </source>
</evidence>
<dbReference type="PROSITE" id="PS50089">
    <property type="entry name" value="ZF_RING_2"/>
    <property type="match status" value="1"/>
</dbReference>
<dbReference type="Pfam" id="PF13920">
    <property type="entry name" value="zf-C3HC4_3"/>
    <property type="match status" value="1"/>
</dbReference>
<feature type="domain" description="RING-type" evidence="6">
    <location>
        <begin position="198"/>
        <end position="237"/>
    </location>
</feature>
<accession>A0A8J4US10</accession>
<feature type="region of interest" description="Disordered" evidence="5">
    <location>
        <begin position="98"/>
        <end position="125"/>
    </location>
</feature>
<comment type="caution">
    <text evidence="7">The sequence shown here is derived from an EMBL/GenBank/DDBJ whole genome shotgun (WGS) entry which is preliminary data.</text>
</comment>
<organism evidence="7 8">
    <name type="scientific">Polysphondylium violaceum</name>
    <dbReference type="NCBI Taxonomy" id="133409"/>
    <lineage>
        <taxon>Eukaryota</taxon>
        <taxon>Amoebozoa</taxon>
        <taxon>Evosea</taxon>
        <taxon>Eumycetozoa</taxon>
        <taxon>Dictyostelia</taxon>
        <taxon>Dictyosteliales</taxon>
        <taxon>Dictyosteliaceae</taxon>
        <taxon>Polysphondylium</taxon>
    </lineage>
</organism>
<dbReference type="GO" id="GO:0008270">
    <property type="term" value="F:zinc ion binding"/>
    <property type="evidence" value="ECO:0007669"/>
    <property type="project" value="UniProtKB-KW"/>
</dbReference>
<name>A0A8J4US10_9MYCE</name>
<evidence type="ECO:0000256" key="3">
    <source>
        <dbReference type="ARBA" id="ARBA00022833"/>
    </source>
</evidence>
<dbReference type="InterPro" id="IPR001841">
    <property type="entry name" value="Znf_RING"/>
</dbReference>
<keyword evidence="2 4" id="KW-0863">Zinc-finger</keyword>
<proteinExistence type="predicted"/>
<gene>
    <name evidence="7" type="ORF">CYY_005667</name>
</gene>
<dbReference type="InterPro" id="IPR013083">
    <property type="entry name" value="Znf_RING/FYVE/PHD"/>
</dbReference>
<dbReference type="AlphaFoldDB" id="A0A8J4US10"/>
<evidence type="ECO:0000313" key="8">
    <source>
        <dbReference type="Proteomes" id="UP000695562"/>
    </source>
</evidence>
<dbReference type="InterPro" id="IPR017907">
    <property type="entry name" value="Znf_RING_CS"/>
</dbReference>
<keyword evidence="3" id="KW-0862">Zinc</keyword>
<feature type="compositionally biased region" description="Polar residues" evidence="5">
    <location>
        <begin position="102"/>
        <end position="112"/>
    </location>
</feature>
<dbReference type="Gene3D" id="3.30.40.10">
    <property type="entry name" value="Zinc/RING finger domain, C3HC4 (zinc finger)"/>
    <property type="match status" value="1"/>
</dbReference>
<evidence type="ECO:0000313" key="7">
    <source>
        <dbReference type="EMBL" id="KAF2073021.1"/>
    </source>
</evidence>
<evidence type="ECO:0000256" key="5">
    <source>
        <dbReference type="SAM" id="MobiDB-lite"/>
    </source>
</evidence>
<keyword evidence="1" id="KW-0479">Metal-binding</keyword>